<dbReference type="Gene3D" id="2.40.160.120">
    <property type="match status" value="1"/>
</dbReference>
<evidence type="ECO:0000256" key="9">
    <source>
        <dbReference type="SAM" id="MobiDB-lite"/>
    </source>
</evidence>
<dbReference type="GO" id="GO:0032934">
    <property type="term" value="F:sterol binding"/>
    <property type="evidence" value="ECO:0007669"/>
    <property type="project" value="TreeGrafter"/>
</dbReference>
<dbReference type="STRING" id="1173061.A0A0J9XHY7"/>
<name>A0A0J9XHY7_GEOCN</name>
<keyword evidence="7" id="KW-0446">Lipid-binding</keyword>
<dbReference type="GO" id="GO:0097038">
    <property type="term" value="C:perinuclear endoplasmic reticulum"/>
    <property type="evidence" value="ECO:0007669"/>
    <property type="project" value="TreeGrafter"/>
</dbReference>
<keyword evidence="2" id="KW-0813">Transport</keyword>
<organism evidence="11 12">
    <name type="scientific">Geotrichum candidum</name>
    <name type="common">Oospora lactis</name>
    <name type="synonym">Dipodascus geotrichum</name>
    <dbReference type="NCBI Taxonomy" id="1173061"/>
    <lineage>
        <taxon>Eukaryota</taxon>
        <taxon>Fungi</taxon>
        <taxon>Dikarya</taxon>
        <taxon>Ascomycota</taxon>
        <taxon>Saccharomycotina</taxon>
        <taxon>Dipodascomycetes</taxon>
        <taxon>Dipodascales</taxon>
        <taxon>Dipodascaceae</taxon>
        <taxon>Geotrichum</taxon>
    </lineage>
</organism>
<evidence type="ECO:0000259" key="10">
    <source>
        <dbReference type="PROSITE" id="PS50003"/>
    </source>
</evidence>
<sequence>MSSPGIPTEAKESLEVNIFRLKLIQTLNSSSKDAISELLTKNSHLLHTASSQNLHVFHIAAQVAPVDIVRFLYNQYKDQTWFDINSREPEKGDTPLHVAARCGRSDVVMYLMSLDDLDETILNAAGKEPVEVARTPELAEAMQVVRAQFTEDAVTKLKSYFSTDNIVAAEKLLSTPRAKGIIDINGQIPETGSTYLFEFAKARNAPMVKFILDHGGDPFKRNSRGVLPIDATKDESIRRLIKDAARAKAIAIQQQHHKVARGENKGTSLTVPAESSPSATSVNSETSSIADPHVLGPPPKMKGFLKKYTNIKSGYKLRWFVLENGVLSYYKRQDDSESACRGSINMRQARIHVKSSEKLSFEVHSLGNKFSLKANHPAESSLWLTALENSIQYAKEAEKQQSSTVNITGQHQRYASASASSLRRQESLGSTSHLVRHANKASISSIPHQAGDEDADSQSLKAQNVAKIVSLNNNEYMRGNYEEEDDDDDDDEDSTEDGKDAPYGEEIITAEDSVTIGLNGITTAVQSMHASYNENALDSQVFGTGFTTLEEALKIVNNQLKQYIDQVHARESFFKNKIEKNDEIQAMWTKTIREMEEEKDKLEGSLHKVNMQRKRTNRVLRQASIVGGFFNESSNDSEYSDAQDHGTPNNNLADINVLSQRIKQEMEITSDDEDTDDEFFDALASEYSKPDEATPEKQAIAPIILPITSPSDTDTVVDSETSELTALQRQKLEQMKNDRSNAGYEDPPRTRLAMDADDRPKISLWGVLKNLIGKDMTRMTLPVSFNECTNLLMRSAEDMEYTDLLDTAASLVNDPGARMVYIAAYAASSYSSTIDRIAKPFNPLLGETFEYCRPDKGYRMFSEQVSHHPPVGALMAESARWDFYGASNVKSKFNGRSFEINPTGLWYITLRPNKGEESVEEEVYSFRKVTSSVVGIITGSPTVDNHGFMEITNHTLGYKCKMNFKSRGWRGANAYEVKGTVVSNKGIPEWIVGGKWSESIFARRVKHQAAVAINTEGFPEHGDGSLDKTVGSNSSDRDVILVWKAHPRPKAPFNLTSFAITLNALPPRLKPWLAPTDTRLRPDQRAMEEGRYDEASDEKFRVEEKQRAARRQREAEGVTYTPQWFRDTIHPITKQPFWEYKGEYWKLRRDHKLTDKGDIF</sequence>
<dbReference type="GO" id="GO:0034727">
    <property type="term" value="P:piecemeal microautophagy of the nucleus"/>
    <property type="evidence" value="ECO:0007669"/>
    <property type="project" value="TreeGrafter"/>
</dbReference>
<dbReference type="PANTHER" id="PTHR10972">
    <property type="entry name" value="OXYSTEROL-BINDING PROTEIN-RELATED"/>
    <property type="match status" value="1"/>
</dbReference>
<dbReference type="InterPro" id="IPR002110">
    <property type="entry name" value="Ankyrin_rpt"/>
</dbReference>
<evidence type="ECO:0000256" key="8">
    <source>
        <dbReference type="PROSITE-ProRule" id="PRU00023"/>
    </source>
</evidence>
<dbReference type="CDD" id="cd13292">
    <property type="entry name" value="PH_Osh1p_Osh2p_yeast"/>
    <property type="match status" value="1"/>
</dbReference>
<keyword evidence="5 8" id="KW-0040">ANK repeat</keyword>
<dbReference type="OrthoDB" id="1854502at2759"/>
<comment type="caution">
    <text evidence="11">The sequence shown here is derived from an EMBL/GenBank/DDBJ whole genome shotgun (WGS) entry which is preliminary data.</text>
</comment>
<feature type="region of interest" description="Disordered" evidence="9">
    <location>
        <begin position="254"/>
        <end position="295"/>
    </location>
</feature>
<protein>
    <submittedName>
        <fullName evidence="11">Similar to Saccharomyces cerevisiae YDL019C OSH2 Member of an oxysterol-binding protein family with seven members in S. cerevisiae</fullName>
    </submittedName>
</protein>
<dbReference type="EMBL" id="CCBN010000017">
    <property type="protein sequence ID" value="CDO56912.1"/>
    <property type="molecule type" value="Genomic_DNA"/>
</dbReference>
<dbReference type="GO" id="GO:0006897">
    <property type="term" value="P:endocytosis"/>
    <property type="evidence" value="ECO:0007669"/>
    <property type="project" value="TreeGrafter"/>
</dbReference>
<evidence type="ECO:0000313" key="12">
    <source>
        <dbReference type="Proteomes" id="UP000242525"/>
    </source>
</evidence>
<dbReference type="InterPro" id="IPR000648">
    <property type="entry name" value="Oxysterol-bd"/>
</dbReference>
<feature type="compositionally biased region" description="Polar residues" evidence="9">
    <location>
        <begin position="265"/>
        <end position="289"/>
    </location>
</feature>
<dbReference type="FunFam" id="2.40.160.120:FF:000001">
    <property type="entry name" value="Oxysterol-binding protein"/>
    <property type="match status" value="1"/>
</dbReference>
<dbReference type="PROSITE" id="PS50003">
    <property type="entry name" value="PH_DOMAIN"/>
    <property type="match status" value="1"/>
</dbReference>
<dbReference type="GO" id="GO:0005829">
    <property type="term" value="C:cytosol"/>
    <property type="evidence" value="ECO:0007669"/>
    <property type="project" value="TreeGrafter"/>
</dbReference>
<keyword evidence="6" id="KW-0445">Lipid transport</keyword>
<accession>A0A0J9XHY7</accession>
<dbReference type="Proteomes" id="UP000242525">
    <property type="component" value="Unassembled WGS sequence"/>
</dbReference>
<evidence type="ECO:0000256" key="1">
    <source>
        <dbReference type="ARBA" id="ARBA00008842"/>
    </source>
</evidence>
<dbReference type="SUPFAM" id="SSF48403">
    <property type="entry name" value="Ankyrin repeat"/>
    <property type="match status" value="1"/>
</dbReference>
<evidence type="ECO:0000256" key="7">
    <source>
        <dbReference type="ARBA" id="ARBA00023121"/>
    </source>
</evidence>
<dbReference type="GO" id="GO:0006887">
    <property type="term" value="P:exocytosis"/>
    <property type="evidence" value="ECO:0007669"/>
    <property type="project" value="TreeGrafter"/>
</dbReference>
<dbReference type="Pfam" id="PF01237">
    <property type="entry name" value="Oxysterol_BP"/>
    <property type="match status" value="1"/>
</dbReference>
<dbReference type="SUPFAM" id="SSF50729">
    <property type="entry name" value="PH domain-like"/>
    <property type="match status" value="1"/>
</dbReference>
<dbReference type="SUPFAM" id="SSF144000">
    <property type="entry name" value="Oxysterol-binding protein-like"/>
    <property type="match status" value="1"/>
</dbReference>
<dbReference type="InterPro" id="IPR036770">
    <property type="entry name" value="Ankyrin_rpt-contain_sf"/>
</dbReference>
<dbReference type="FunFam" id="2.30.29.30:FF:000061">
    <property type="entry name" value="Oxysterol binding protein 1"/>
    <property type="match status" value="1"/>
</dbReference>
<evidence type="ECO:0000256" key="4">
    <source>
        <dbReference type="ARBA" id="ARBA00022737"/>
    </source>
</evidence>
<dbReference type="GO" id="GO:0030011">
    <property type="term" value="P:maintenance of cell polarity"/>
    <property type="evidence" value="ECO:0007669"/>
    <property type="project" value="TreeGrafter"/>
</dbReference>
<feature type="region of interest" description="Disordered" evidence="9">
    <location>
        <begin position="473"/>
        <end position="504"/>
    </location>
</feature>
<dbReference type="GO" id="GO:0120009">
    <property type="term" value="P:intermembrane lipid transfer"/>
    <property type="evidence" value="ECO:0007669"/>
    <property type="project" value="UniProtKB-ARBA"/>
</dbReference>
<dbReference type="Gene3D" id="3.30.70.3490">
    <property type="match status" value="1"/>
</dbReference>
<evidence type="ECO:0000256" key="6">
    <source>
        <dbReference type="ARBA" id="ARBA00023055"/>
    </source>
</evidence>
<keyword evidence="4" id="KW-0677">Repeat</keyword>
<feature type="region of interest" description="Disordered" evidence="9">
    <location>
        <begin position="416"/>
        <end position="436"/>
    </location>
</feature>
<dbReference type="GO" id="GO:0005886">
    <property type="term" value="C:plasma membrane"/>
    <property type="evidence" value="ECO:0007669"/>
    <property type="project" value="TreeGrafter"/>
</dbReference>
<evidence type="ECO:0000256" key="3">
    <source>
        <dbReference type="ARBA" id="ARBA00022553"/>
    </source>
</evidence>
<comment type="similarity">
    <text evidence="1">Belongs to the OSBP family.</text>
</comment>
<dbReference type="PROSITE" id="PS50088">
    <property type="entry name" value="ANK_REPEAT"/>
    <property type="match status" value="1"/>
</dbReference>
<dbReference type="SMART" id="SM00233">
    <property type="entry name" value="PH"/>
    <property type="match status" value="1"/>
</dbReference>
<dbReference type="GO" id="GO:0005635">
    <property type="term" value="C:nuclear envelope"/>
    <property type="evidence" value="ECO:0007669"/>
    <property type="project" value="TreeGrafter"/>
</dbReference>
<dbReference type="PANTHER" id="PTHR10972:SF205">
    <property type="entry name" value="OXYSTEROL-BINDING PROTEIN 1"/>
    <property type="match status" value="1"/>
</dbReference>
<dbReference type="Pfam" id="PF12796">
    <property type="entry name" value="Ank_2"/>
    <property type="match status" value="1"/>
</dbReference>
<evidence type="ECO:0000313" key="11">
    <source>
        <dbReference type="EMBL" id="CDO56912.1"/>
    </source>
</evidence>
<dbReference type="Gene3D" id="1.25.40.20">
    <property type="entry name" value="Ankyrin repeat-containing domain"/>
    <property type="match status" value="2"/>
</dbReference>
<feature type="compositionally biased region" description="Acidic residues" evidence="9">
    <location>
        <begin position="482"/>
        <end position="495"/>
    </location>
</feature>
<feature type="domain" description="PH" evidence="10">
    <location>
        <begin position="298"/>
        <end position="392"/>
    </location>
</feature>
<proteinExistence type="inferred from homology"/>
<evidence type="ECO:0000256" key="2">
    <source>
        <dbReference type="ARBA" id="ARBA00022448"/>
    </source>
</evidence>
<dbReference type="SMR" id="A0A0J9XHY7"/>
<evidence type="ECO:0000256" key="5">
    <source>
        <dbReference type="ARBA" id="ARBA00023043"/>
    </source>
</evidence>
<keyword evidence="3" id="KW-0597">Phosphoprotein</keyword>
<dbReference type="InterPro" id="IPR011993">
    <property type="entry name" value="PH-like_dom_sf"/>
</dbReference>
<keyword evidence="12" id="KW-1185">Reference proteome</keyword>
<reference evidence="11" key="1">
    <citation type="submission" date="2014-03" db="EMBL/GenBank/DDBJ databases">
        <authorList>
            <person name="Casaregola S."/>
        </authorList>
    </citation>
    <scope>NUCLEOTIDE SEQUENCE [LARGE SCALE GENOMIC DNA]</scope>
    <source>
        <strain evidence="11">CLIB 918</strain>
    </source>
</reference>
<dbReference type="Pfam" id="PF00169">
    <property type="entry name" value="PH"/>
    <property type="match status" value="1"/>
</dbReference>
<dbReference type="Gene3D" id="2.30.29.30">
    <property type="entry name" value="Pleckstrin-homology domain (PH domain)/Phosphotyrosine-binding domain (PTB)"/>
    <property type="match status" value="1"/>
</dbReference>
<dbReference type="AlphaFoldDB" id="A0A0J9XHY7"/>
<gene>
    <name evidence="11" type="ORF">BN980_GECA17s01924g</name>
</gene>
<dbReference type="SMART" id="SM00248">
    <property type="entry name" value="ANK"/>
    <property type="match status" value="3"/>
</dbReference>
<dbReference type="PROSITE" id="PS50297">
    <property type="entry name" value="ANK_REP_REGION"/>
    <property type="match status" value="1"/>
</dbReference>
<dbReference type="InterPro" id="IPR001849">
    <property type="entry name" value="PH_domain"/>
</dbReference>
<feature type="repeat" description="ANK" evidence="8">
    <location>
        <begin position="91"/>
        <end position="113"/>
    </location>
</feature>
<dbReference type="InterPro" id="IPR037239">
    <property type="entry name" value="OSBP_sf"/>
</dbReference>